<organism evidence="4">
    <name type="scientific">Notodromas monacha</name>
    <dbReference type="NCBI Taxonomy" id="399045"/>
    <lineage>
        <taxon>Eukaryota</taxon>
        <taxon>Metazoa</taxon>
        <taxon>Ecdysozoa</taxon>
        <taxon>Arthropoda</taxon>
        <taxon>Crustacea</taxon>
        <taxon>Oligostraca</taxon>
        <taxon>Ostracoda</taxon>
        <taxon>Podocopa</taxon>
        <taxon>Podocopida</taxon>
        <taxon>Cypridocopina</taxon>
        <taxon>Cypridoidea</taxon>
        <taxon>Cyprididae</taxon>
        <taxon>Notodromas</taxon>
    </lineage>
</organism>
<keyword evidence="5" id="KW-1185">Reference proteome</keyword>
<accession>A0A7R9BDM5</accession>
<keyword evidence="3" id="KW-1133">Transmembrane helix</keyword>
<sequence length="502" mass="56267">MLSLRSARMSRLVIGTFTFLVFGTTVLLFMVHDARNEIREKEEKARQCYQNAESLNSQLHVSKGKVKQLEDSLRMEIDARKEETNKLRMNVEKLTSLRTQDRTDKEIASKRNEETISSLRKQIDELQDELSKAVETNHDLLRDKANQASRVDEAVRELEKYKLQASDITRVSLVDEFHSQDEMKRQIDELKVELGDGGNCKAKLVELQKELDGAHAKLAELGFKKNDSLRINPGGALSSIKPSLSSAHVENSAALKDGVSRPKYYPLVDVRGRKMNRVGVGPAPHAMNVGGNAKLQNASKEANRENVDKVSSPKPKAEEVKPMASVIICFRYKKAGVKNVLHVEDKAAQLENNEVEPRPGWNRRSGAVPINKAHRGDQNQVANNYADFDDGDANRHHFDQVGDAEVPVDRLKPRYDYIGESNQEEGDDAVDGRIPVPGEDEIKDDNIIPAPPLEQLGHRAANMVFQEHKRRPMRQVRSRGEAGEVFVVSGNDGEEGVMVNPH</sequence>
<proteinExistence type="predicted"/>
<protein>
    <submittedName>
        <fullName evidence="4">Uncharacterized protein</fullName>
    </submittedName>
</protein>
<feature type="transmembrane region" description="Helical" evidence="3">
    <location>
        <begin position="12"/>
        <end position="31"/>
    </location>
</feature>
<feature type="region of interest" description="Disordered" evidence="2">
    <location>
        <begin position="282"/>
        <end position="316"/>
    </location>
</feature>
<name>A0A7R9BDM5_9CRUS</name>
<reference evidence="4" key="1">
    <citation type="submission" date="2020-11" db="EMBL/GenBank/DDBJ databases">
        <authorList>
            <person name="Tran Van P."/>
        </authorList>
    </citation>
    <scope>NUCLEOTIDE SEQUENCE</scope>
</reference>
<evidence type="ECO:0000256" key="3">
    <source>
        <dbReference type="SAM" id="Phobius"/>
    </source>
</evidence>
<keyword evidence="1" id="KW-0175">Coiled coil</keyword>
<dbReference type="EMBL" id="CAJPEX010000044">
    <property type="protein sequence ID" value="CAG0912713.1"/>
    <property type="molecule type" value="Genomic_DNA"/>
</dbReference>
<evidence type="ECO:0000313" key="5">
    <source>
        <dbReference type="Proteomes" id="UP000678499"/>
    </source>
</evidence>
<dbReference type="EMBL" id="OA882081">
    <property type="protein sequence ID" value="CAD7272561.1"/>
    <property type="molecule type" value="Genomic_DNA"/>
</dbReference>
<keyword evidence="3" id="KW-0472">Membrane</keyword>
<dbReference type="AlphaFoldDB" id="A0A7R9BDM5"/>
<gene>
    <name evidence="4" type="ORF">NMOB1V02_LOCUS490</name>
</gene>
<evidence type="ECO:0000256" key="1">
    <source>
        <dbReference type="SAM" id="Coils"/>
    </source>
</evidence>
<evidence type="ECO:0000313" key="4">
    <source>
        <dbReference type="EMBL" id="CAD7272561.1"/>
    </source>
</evidence>
<feature type="coiled-coil region" evidence="1">
    <location>
        <begin position="109"/>
        <end position="171"/>
    </location>
</feature>
<keyword evidence="3" id="KW-0812">Transmembrane</keyword>
<dbReference type="Proteomes" id="UP000678499">
    <property type="component" value="Unassembled WGS sequence"/>
</dbReference>
<feature type="coiled-coil region" evidence="1">
    <location>
        <begin position="31"/>
        <end position="72"/>
    </location>
</feature>
<evidence type="ECO:0000256" key="2">
    <source>
        <dbReference type="SAM" id="MobiDB-lite"/>
    </source>
</evidence>